<protein>
    <submittedName>
        <fullName evidence="4">Gliding motility-associated ABC transporter substrate-binding protein GldG</fullName>
    </submittedName>
</protein>
<dbReference type="NCBIfam" id="TIGR03521">
    <property type="entry name" value="GldG"/>
    <property type="match status" value="1"/>
</dbReference>
<dbReference type="InterPro" id="IPR019863">
    <property type="entry name" value="Motility-assoc_ABC-rel_GldG"/>
</dbReference>
<dbReference type="InterPro" id="IPR019196">
    <property type="entry name" value="ABC_transp_unknown"/>
</dbReference>
<proteinExistence type="predicted"/>
<evidence type="ECO:0000313" key="4">
    <source>
        <dbReference type="EMBL" id="QNA45147.1"/>
    </source>
</evidence>
<dbReference type="KEGG" id="lacs:H4075_02810"/>
<reference evidence="5" key="1">
    <citation type="submission" date="2020-08" db="EMBL/GenBank/DDBJ databases">
        <title>Lacibacter sp. S13-6-6 genome sequencing.</title>
        <authorList>
            <person name="Jin L."/>
        </authorList>
    </citation>
    <scope>NUCLEOTIDE SEQUENCE [LARGE SCALE GENOMIC DNA]</scope>
    <source>
        <strain evidence="5">S13-6-6</strain>
    </source>
</reference>
<dbReference type="Pfam" id="PF23357">
    <property type="entry name" value="DUF7088"/>
    <property type="match status" value="1"/>
</dbReference>
<name>A0A7G5XI44_9BACT</name>
<feature type="domain" description="DUF7088" evidence="3">
    <location>
        <begin position="37"/>
        <end position="180"/>
    </location>
</feature>
<organism evidence="4 5">
    <name type="scientific">Lacibacter sediminis</name>
    <dbReference type="NCBI Taxonomy" id="2760713"/>
    <lineage>
        <taxon>Bacteria</taxon>
        <taxon>Pseudomonadati</taxon>
        <taxon>Bacteroidota</taxon>
        <taxon>Chitinophagia</taxon>
        <taxon>Chitinophagales</taxon>
        <taxon>Chitinophagaceae</taxon>
        <taxon>Lacibacter</taxon>
    </lineage>
</organism>
<dbReference type="Pfam" id="PF09822">
    <property type="entry name" value="ABC_transp_aux"/>
    <property type="match status" value="1"/>
</dbReference>
<feature type="transmembrane region" description="Helical" evidence="1">
    <location>
        <begin position="577"/>
        <end position="599"/>
    </location>
</feature>
<gene>
    <name evidence="4" type="primary">gldG</name>
    <name evidence="4" type="ORF">H4075_02810</name>
</gene>
<dbReference type="Proteomes" id="UP000515344">
    <property type="component" value="Chromosome"/>
</dbReference>
<keyword evidence="5" id="KW-1185">Reference proteome</keyword>
<dbReference type="EMBL" id="CP060007">
    <property type="protein sequence ID" value="QNA45147.1"/>
    <property type="molecule type" value="Genomic_DNA"/>
</dbReference>
<keyword evidence="1" id="KW-1133">Transmembrane helix</keyword>
<evidence type="ECO:0000259" key="3">
    <source>
        <dbReference type="Pfam" id="PF23357"/>
    </source>
</evidence>
<keyword evidence="1" id="KW-0472">Membrane</keyword>
<feature type="domain" description="ABC-type uncharacterised transport system" evidence="2">
    <location>
        <begin position="238"/>
        <end position="543"/>
    </location>
</feature>
<evidence type="ECO:0000256" key="1">
    <source>
        <dbReference type="SAM" id="Phobius"/>
    </source>
</evidence>
<dbReference type="AlphaFoldDB" id="A0A7G5XI44"/>
<evidence type="ECO:0000313" key="5">
    <source>
        <dbReference type="Proteomes" id="UP000515344"/>
    </source>
</evidence>
<sequence>MKKLFSTKYGWFILLAALVLINVLSASLRLRWDLTSEERYSLSPQTKALLKNIDTTITVDVFLKGDFRSSFRKLRNSTNDLLNEMREYSGSRLQINYKSVDEMFTDEAKNFMLGEVINELRMNGVNVDSIKQTNPNFENEVIQQMMSDSLKSLGILPYTLEVQEKEEATTQRVIYPSALVKRGNKVISVDLLSGKTEYSRDPLTGSLVTDEAKSISNAEALLEFKFADAIEKIQRKQKPLIGYLTGNGQPMGPETFDLVQTLDANYLFQLVDLNKTNVIPKEFAAVMIVKPSIGFTDSTKMKIDQYIMQGGKVLWFLDMLHAEKDSLAIVAQTLAYDRGLNLDDLLFKYGVRINRDLLQDQQCDLSKLVVGNAGGQPQLADVPFNYYPLLNATGNHPITKNLEPVLSLFTNTLDTVKAEGITKNILLTSSENAKFVSTPAIISLQELQTIQDVNLYTKKNLPVAVFLEGQFNSFYGNRASAEMRQFFTKEYGSFKTKPDEPTQQLIIGDGDVVLNSFTKQEPFPMGYSRVQERSFANKTFLQNTLEYMTGNAGIVALRNKDVPLRLLNPQKVSDQRLQWQLINIAVPVLLVLLIGFGYMQWRKRTYSKKA</sequence>
<keyword evidence="1" id="KW-0812">Transmembrane</keyword>
<evidence type="ECO:0000259" key="2">
    <source>
        <dbReference type="Pfam" id="PF09822"/>
    </source>
</evidence>
<dbReference type="InterPro" id="IPR055396">
    <property type="entry name" value="DUF7088"/>
</dbReference>
<dbReference type="RefSeq" id="WP_182803949.1">
    <property type="nucleotide sequence ID" value="NZ_CP060007.1"/>
</dbReference>
<accession>A0A7G5XI44</accession>